<dbReference type="Gene3D" id="1.20.120.900">
    <property type="entry name" value="Pex19, mPTS binding domain"/>
    <property type="match status" value="1"/>
</dbReference>
<feature type="region of interest" description="Disordered" evidence="1">
    <location>
        <begin position="23"/>
        <end position="125"/>
    </location>
</feature>
<dbReference type="PANTHER" id="PTHR12774">
    <property type="entry name" value="PEROXISOMAL BIOGENESIS FACTOR 19"/>
    <property type="match status" value="1"/>
</dbReference>
<dbReference type="GO" id="GO:0033328">
    <property type="term" value="F:peroxisome membrane targeting sequence binding"/>
    <property type="evidence" value="ECO:0007669"/>
    <property type="project" value="TreeGrafter"/>
</dbReference>
<dbReference type="InterPro" id="IPR038322">
    <property type="entry name" value="Pex19_C_sf"/>
</dbReference>
<name>A0A167FTS6_9ASCO</name>
<dbReference type="RefSeq" id="XP_018738170.1">
    <property type="nucleotide sequence ID" value="XM_018880342.1"/>
</dbReference>
<feature type="compositionally biased region" description="Polar residues" evidence="1">
    <location>
        <begin position="38"/>
        <end position="47"/>
    </location>
</feature>
<dbReference type="GO" id="GO:0045046">
    <property type="term" value="P:protein import into peroxisome membrane"/>
    <property type="evidence" value="ECO:0007669"/>
    <property type="project" value="TreeGrafter"/>
</dbReference>
<dbReference type="GeneID" id="30035343"/>
<feature type="region of interest" description="Disordered" evidence="1">
    <location>
        <begin position="302"/>
        <end position="346"/>
    </location>
</feature>
<organism evidence="2 3">
    <name type="scientific">Sugiyamaella lignohabitans</name>
    <dbReference type="NCBI Taxonomy" id="796027"/>
    <lineage>
        <taxon>Eukaryota</taxon>
        <taxon>Fungi</taxon>
        <taxon>Dikarya</taxon>
        <taxon>Ascomycota</taxon>
        <taxon>Saccharomycotina</taxon>
        <taxon>Dipodascomycetes</taxon>
        <taxon>Dipodascales</taxon>
        <taxon>Trichomonascaceae</taxon>
        <taxon>Sugiyamaella</taxon>
    </lineage>
</organism>
<feature type="region of interest" description="Disordered" evidence="1">
    <location>
        <begin position="150"/>
        <end position="174"/>
    </location>
</feature>
<evidence type="ECO:0000313" key="2">
    <source>
        <dbReference type="EMBL" id="ANB15693.1"/>
    </source>
</evidence>
<dbReference type="EMBL" id="CP014503">
    <property type="protein sequence ID" value="ANB15693.1"/>
    <property type="molecule type" value="Genomic_DNA"/>
</dbReference>
<protein>
    <submittedName>
        <fullName evidence="2">Pex19p</fullName>
    </submittedName>
</protein>
<reference evidence="2 3" key="1">
    <citation type="submission" date="2016-02" db="EMBL/GenBank/DDBJ databases">
        <title>Complete genome sequence and transcriptome regulation of the pentose utilising yeast Sugiyamaella lignohabitans.</title>
        <authorList>
            <person name="Bellasio M."/>
            <person name="Peymann A."/>
            <person name="Valli M."/>
            <person name="Sipitzky M."/>
            <person name="Graf A."/>
            <person name="Sauer M."/>
            <person name="Marx H."/>
            <person name="Mattanovich D."/>
        </authorList>
    </citation>
    <scope>NUCLEOTIDE SEQUENCE [LARGE SCALE GENOMIC DNA]</scope>
    <source>
        <strain evidence="2 3">CBS 10342</strain>
    </source>
</reference>
<dbReference type="OrthoDB" id="21292at2759"/>
<accession>A0A167FTS6</accession>
<gene>
    <name evidence="2" type="primary">PEX19</name>
    <name evidence="2" type="ORF">AWJ20_3332</name>
</gene>
<evidence type="ECO:0000313" key="3">
    <source>
        <dbReference type="Proteomes" id="UP000189580"/>
    </source>
</evidence>
<evidence type="ECO:0000256" key="1">
    <source>
        <dbReference type="SAM" id="MobiDB-lite"/>
    </source>
</evidence>
<sequence>MSRHEEDDLDDLDDLLDDFAAQVLSKPPGADLKDAATRTGSNTSEQEVTTDDTIENSNSSAKSKTSTANGSEEVNSIPTAKSSTTAPAVPKKEATSSKTVPENDPSVPELDDQFANQLQQGMDHLLGELKDSKEAQQQFEALIQGLMGSTGGTTSASSTTNKAAADTNTAPQFQDTIAQTMERLKESRTEMDQKAQSSSEEDFLMSMLKELEGAAGSSGSDLDGLLGEMLKELSSKAILYEPMKEMHDKFPAWLEEHGSTITGEEKTRYLNQQRIVSEIVNKFEDPKYSDDDDACKTYIGQRMEEMQKSGAPPPELMGDLASGSIPGLDMNAPDGGLSAEEGCPVQ</sequence>
<proteinExistence type="predicted"/>
<dbReference type="AlphaFoldDB" id="A0A167FTS6"/>
<dbReference type="KEGG" id="slb:AWJ20_3332"/>
<feature type="compositionally biased region" description="Low complexity" evidence="1">
    <location>
        <begin position="56"/>
        <end position="69"/>
    </location>
</feature>
<feature type="compositionally biased region" description="Low complexity" evidence="1">
    <location>
        <begin position="152"/>
        <end position="170"/>
    </location>
</feature>
<dbReference type="Pfam" id="PF04614">
    <property type="entry name" value="Pex19"/>
    <property type="match status" value="1"/>
</dbReference>
<keyword evidence="3" id="KW-1185">Reference proteome</keyword>
<feature type="compositionally biased region" description="Polar residues" evidence="1">
    <location>
        <begin position="70"/>
        <end position="86"/>
    </location>
</feature>
<dbReference type="GO" id="GO:0005778">
    <property type="term" value="C:peroxisomal membrane"/>
    <property type="evidence" value="ECO:0007669"/>
    <property type="project" value="TreeGrafter"/>
</dbReference>
<dbReference type="PANTHER" id="PTHR12774:SF2">
    <property type="entry name" value="PEROXISOMAL BIOGENESIS FACTOR 19"/>
    <property type="match status" value="1"/>
</dbReference>
<dbReference type="Proteomes" id="UP000189580">
    <property type="component" value="Chromosome b"/>
</dbReference>
<dbReference type="InterPro" id="IPR006708">
    <property type="entry name" value="Pex19"/>
</dbReference>